<keyword evidence="3" id="KW-0238">DNA-binding</keyword>
<dbReference type="PANTHER" id="PTHR30537:SF5">
    <property type="entry name" value="HTH-TYPE TRANSCRIPTIONAL ACTIVATOR TTDR-RELATED"/>
    <property type="match status" value="1"/>
</dbReference>
<dbReference type="OrthoDB" id="8523827at2"/>
<dbReference type="KEGG" id="rgu:A4W93_27635"/>
<dbReference type="PANTHER" id="PTHR30537">
    <property type="entry name" value="HTH-TYPE TRANSCRIPTIONAL REGULATOR"/>
    <property type="match status" value="1"/>
</dbReference>
<comment type="similarity">
    <text evidence="1">Belongs to the LysR transcriptional regulatory family.</text>
</comment>
<dbReference type="Proteomes" id="UP000193427">
    <property type="component" value="Chromosome"/>
</dbReference>
<evidence type="ECO:0000256" key="4">
    <source>
        <dbReference type="ARBA" id="ARBA00023163"/>
    </source>
</evidence>
<dbReference type="InterPro" id="IPR000847">
    <property type="entry name" value="LysR_HTH_N"/>
</dbReference>
<dbReference type="EMBL" id="CP015118">
    <property type="protein sequence ID" value="ARN23372.1"/>
    <property type="molecule type" value="Genomic_DNA"/>
</dbReference>
<dbReference type="Pfam" id="PF03466">
    <property type="entry name" value="LysR_substrate"/>
    <property type="match status" value="1"/>
</dbReference>
<keyword evidence="6" id="KW-1185">Reference proteome</keyword>
<evidence type="ECO:0000313" key="5">
    <source>
        <dbReference type="EMBL" id="ARN23372.1"/>
    </source>
</evidence>
<dbReference type="Gene3D" id="1.10.10.10">
    <property type="entry name" value="Winged helix-like DNA-binding domain superfamily/Winged helix DNA-binding domain"/>
    <property type="match status" value="1"/>
</dbReference>
<keyword evidence="2" id="KW-0805">Transcription regulation</keyword>
<name>A0A1W6LGG3_9BURK</name>
<organism evidence="5 6">
    <name type="scientific">Piscinibacter gummiphilus</name>
    <dbReference type="NCBI Taxonomy" id="946333"/>
    <lineage>
        <taxon>Bacteria</taxon>
        <taxon>Pseudomonadati</taxon>
        <taxon>Pseudomonadota</taxon>
        <taxon>Betaproteobacteria</taxon>
        <taxon>Burkholderiales</taxon>
        <taxon>Sphaerotilaceae</taxon>
        <taxon>Piscinibacter</taxon>
    </lineage>
</organism>
<gene>
    <name evidence="5" type="ORF">A4W93_27635</name>
</gene>
<sequence length="338" mass="37515">MEIVTRPGSDAGDGLASSFATSYAGVLAFMAVANEGNFARAGDRLGIGRSAVSRNVQRLEVQLNARLFHRTTRSISLTSEGELFFARCQPGVMHIAQAFEEMRDLREGRPRGRLRVSSSATFGRKVVAPLLAGFQEAHPEIELELLLDDARPEFIADRIDISFQNGRMEDSQVVAKQLVPMRMVTCASPAYAREHGLPRSLDELAQHRCVHLRLPSGRLAEWEFKVDGRTHRMLPPARSTFNDDDLVLQAALGGQGLAQLPAFQLCEPLQSGDLVTCLAEHEPDDRGHYICYPSRRQLPSRVRVFIDYMTLRIRAQHRQSMAFASGLGPIGEPVRQVA</sequence>
<proteinExistence type="inferred from homology"/>
<dbReference type="InterPro" id="IPR036388">
    <property type="entry name" value="WH-like_DNA-bd_sf"/>
</dbReference>
<dbReference type="GO" id="GO:0043565">
    <property type="term" value="F:sequence-specific DNA binding"/>
    <property type="evidence" value="ECO:0007669"/>
    <property type="project" value="TreeGrafter"/>
</dbReference>
<dbReference type="Pfam" id="PF00126">
    <property type="entry name" value="HTH_1"/>
    <property type="match status" value="1"/>
</dbReference>
<accession>A0A1W6LGG3</accession>
<dbReference type="InterPro" id="IPR005119">
    <property type="entry name" value="LysR_subst-bd"/>
</dbReference>
<evidence type="ECO:0000313" key="6">
    <source>
        <dbReference type="Proteomes" id="UP000193427"/>
    </source>
</evidence>
<dbReference type="CDD" id="cd08422">
    <property type="entry name" value="PBP2_CrgA_like"/>
    <property type="match status" value="1"/>
</dbReference>
<evidence type="ECO:0000256" key="3">
    <source>
        <dbReference type="ARBA" id="ARBA00023125"/>
    </source>
</evidence>
<dbReference type="GO" id="GO:0006351">
    <property type="term" value="P:DNA-templated transcription"/>
    <property type="evidence" value="ECO:0007669"/>
    <property type="project" value="TreeGrafter"/>
</dbReference>
<dbReference type="SUPFAM" id="SSF53850">
    <property type="entry name" value="Periplasmic binding protein-like II"/>
    <property type="match status" value="1"/>
</dbReference>
<dbReference type="Gene3D" id="3.40.190.290">
    <property type="match status" value="1"/>
</dbReference>
<evidence type="ECO:0000256" key="2">
    <source>
        <dbReference type="ARBA" id="ARBA00023015"/>
    </source>
</evidence>
<protein>
    <submittedName>
        <fullName evidence="5">LysR family transcriptional regulator</fullName>
    </submittedName>
</protein>
<evidence type="ECO:0000256" key="1">
    <source>
        <dbReference type="ARBA" id="ARBA00009437"/>
    </source>
</evidence>
<dbReference type="STRING" id="946333.A4W93_27635"/>
<dbReference type="InterPro" id="IPR058163">
    <property type="entry name" value="LysR-type_TF_proteobact-type"/>
</dbReference>
<dbReference type="PROSITE" id="PS50931">
    <property type="entry name" value="HTH_LYSR"/>
    <property type="match status" value="1"/>
</dbReference>
<reference evidence="5 6" key="1">
    <citation type="submission" date="2016-04" db="EMBL/GenBank/DDBJ databases">
        <title>Complete genome sequence of natural rubber-degrading, novel Gram-negative bacterium, Rhizobacter gummiphilus strain NS21.</title>
        <authorList>
            <person name="Tabata M."/>
            <person name="Kasai D."/>
            <person name="Fukuda M."/>
        </authorList>
    </citation>
    <scope>NUCLEOTIDE SEQUENCE [LARGE SCALE GENOMIC DNA]</scope>
    <source>
        <strain evidence="5 6">NS21</strain>
    </source>
</reference>
<dbReference type="AlphaFoldDB" id="A0A1W6LGG3"/>
<dbReference type="FunFam" id="1.10.10.10:FF:000001">
    <property type="entry name" value="LysR family transcriptional regulator"/>
    <property type="match status" value="1"/>
</dbReference>
<dbReference type="GO" id="GO:0003700">
    <property type="term" value="F:DNA-binding transcription factor activity"/>
    <property type="evidence" value="ECO:0007669"/>
    <property type="project" value="InterPro"/>
</dbReference>
<keyword evidence="4" id="KW-0804">Transcription</keyword>
<dbReference type="RefSeq" id="WP_085753691.1">
    <property type="nucleotide sequence ID" value="NZ_BSPR01000017.1"/>
</dbReference>
<dbReference type="SUPFAM" id="SSF46785">
    <property type="entry name" value="Winged helix' DNA-binding domain"/>
    <property type="match status" value="1"/>
</dbReference>
<dbReference type="InterPro" id="IPR036390">
    <property type="entry name" value="WH_DNA-bd_sf"/>
</dbReference>